<dbReference type="PANTHER" id="PTHR43047">
    <property type="entry name" value="TWO-COMPONENT HISTIDINE PROTEIN KINASE"/>
    <property type="match status" value="1"/>
</dbReference>
<dbReference type="SUPFAM" id="SSF52172">
    <property type="entry name" value="CheY-like"/>
    <property type="match status" value="2"/>
</dbReference>
<keyword evidence="6" id="KW-0902">Two-component regulatory system</keyword>
<dbReference type="Pfam" id="PF00072">
    <property type="entry name" value="Response_reg"/>
    <property type="match status" value="2"/>
</dbReference>
<dbReference type="EC" id="2.7.13.3" evidence="2"/>
<dbReference type="SMART" id="SM00387">
    <property type="entry name" value="HATPase_c"/>
    <property type="match status" value="1"/>
</dbReference>
<proteinExistence type="predicted"/>
<dbReference type="CDD" id="cd00082">
    <property type="entry name" value="HisKA"/>
    <property type="match status" value="1"/>
</dbReference>
<dbReference type="Pfam" id="PF02518">
    <property type="entry name" value="HATPase_c"/>
    <property type="match status" value="1"/>
</dbReference>
<evidence type="ECO:0000256" key="3">
    <source>
        <dbReference type="ARBA" id="ARBA00022553"/>
    </source>
</evidence>
<feature type="domain" description="Response regulatory" evidence="9">
    <location>
        <begin position="483"/>
        <end position="596"/>
    </location>
</feature>
<keyword evidence="5" id="KW-0418">Kinase</keyword>
<keyword evidence="3 7" id="KW-0597">Phosphoprotein</keyword>
<evidence type="ECO:0000256" key="2">
    <source>
        <dbReference type="ARBA" id="ARBA00012438"/>
    </source>
</evidence>
<dbReference type="Pfam" id="PF08448">
    <property type="entry name" value="PAS_4"/>
    <property type="match status" value="1"/>
</dbReference>
<dbReference type="InterPro" id="IPR013656">
    <property type="entry name" value="PAS_4"/>
</dbReference>
<dbReference type="InterPro" id="IPR003594">
    <property type="entry name" value="HATPase_dom"/>
</dbReference>
<dbReference type="RefSeq" id="WP_252664274.1">
    <property type="nucleotide sequence ID" value="NZ_CP098611.1"/>
</dbReference>
<dbReference type="InterPro" id="IPR036890">
    <property type="entry name" value="HATPase_C_sf"/>
</dbReference>
<dbReference type="InterPro" id="IPR035965">
    <property type="entry name" value="PAS-like_dom_sf"/>
</dbReference>
<protein>
    <recommendedName>
        <fullName evidence="2">histidine kinase</fullName>
        <ecNumber evidence="2">2.7.13.3</ecNumber>
    </recommendedName>
</protein>
<accession>A0ABY5ASK8</accession>
<dbReference type="EMBL" id="CP098611">
    <property type="protein sequence ID" value="USR92203.1"/>
    <property type="molecule type" value="Genomic_DNA"/>
</dbReference>
<dbReference type="Gene3D" id="3.30.450.20">
    <property type="entry name" value="PAS domain"/>
    <property type="match status" value="1"/>
</dbReference>
<organism evidence="10 11">
    <name type="scientific">Phormidium yuhuli AB48</name>
    <dbReference type="NCBI Taxonomy" id="2940671"/>
    <lineage>
        <taxon>Bacteria</taxon>
        <taxon>Bacillati</taxon>
        <taxon>Cyanobacteriota</taxon>
        <taxon>Cyanophyceae</taxon>
        <taxon>Oscillatoriophycideae</taxon>
        <taxon>Oscillatoriales</taxon>
        <taxon>Oscillatoriaceae</taxon>
        <taxon>Phormidium</taxon>
        <taxon>Phormidium yuhuli</taxon>
    </lineage>
</organism>
<dbReference type="Gene3D" id="3.40.50.2300">
    <property type="match status" value="2"/>
</dbReference>
<dbReference type="InterPro" id="IPR005467">
    <property type="entry name" value="His_kinase_dom"/>
</dbReference>
<evidence type="ECO:0000256" key="1">
    <source>
        <dbReference type="ARBA" id="ARBA00000085"/>
    </source>
</evidence>
<sequence length="744" mass="83367">MNSILTFYGSRDEIDSLNSEAQMLFGYKNKALRGQPLSRLFPDWGQDRLPQQGRRADGTVFPCELELLEGEVASVLICRPLGANFGSNDERLLLARFVDDAPVAIAMFDRQMNYLRVTRRWLSEFQVQMPDIEGRSHYQVFPLFHQDPEALSRWQRRQQSCLAGNVETGDDEPVRQGQGGLEWYRWEMRPWKTGADEVGGVLLWMGNITHTKIVQDELYESKEAAEAANRSKSTFLANMSHELRTPLNAIIGYSEMLSEEAQDDGYEEIASDLEKIRGAGKHLLSLINDILDISKIEAGRMDLYIEAFDLNALMLEIEATATPLIEEKANTLILKGDPTLGNMYADLTKVRQVLFNLISNAAKFTQQGEITFEIRREVQDERSWIIFEVSDTGIGMTAEQLANIFTAFSQADASTTRKYGGTGLGLAIARHFCQMMGGDLQATSEPEVGSRFAVRLPAEPIDILEESFEHGMSQETQSEATGVILVIDDDPDTLDLISRRLIKDGFCVETATNGEIGLSKARELHPDAIILDILMEGMSGWNVLSELKADPTLVDIPTIVATILDDRNIGFTLGASDYLVKPVDNQQLTRLLAKYQGKLDGRASSRRRRILVVEDDDMNREMLRRTLEKFGCNVVEANNGRAALDAVAAEAPDLVLLDLMMPEMDGFGFLTEFRENPQWRSIPVVVVTAMELTAGDRQRLDGCVTHILEKGTATREELLYEVRERLFASLKRSPTESSGKWENG</sequence>
<dbReference type="SUPFAM" id="SSF47384">
    <property type="entry name" value="Homodimeric domain of signal transducing histidine kinase"/>
    <property type="match status" value="1"/>
</dbReference>
<dbReference type="PROSITE" id="PS50109">
    <property type="entry name" value="HIS_KIN"/>
    <property type="match status" value="1"/>
</dbReference>
<dbReference type="SMART" id="SM00388">
    <property type="entry name" value="HisKA"/>
    <property type="match status" value="1"/>
</dbReference>
<evidence type="ECO:0000256" key="7">
    <source>
        <dbReference type="PROSITE-ProRule" id="PRU00169"/>
    </source>
</evidence>
<evidence type="ECO:0000256" key="6">
    <source>
        <dbReference type="ARBA" id="ARBA00023012"/>
    </source>
</evidence>
<dbReference type="Pfam" id="PF00512">
    <property type="entry name" value="HisKA"/>
    <property type="match status" value="1"/>
</dbReference>
<dbReference type="Gene3D" id="3.30.565.10">
    <property type="entry name" value="Histidine kinase-like ATPase, C-terminal domain"/>
    <property type="match status" value="1"/>
</dbReference>
<evidence type="ECO:0000259" key="8">
    <source>
        <dbReference type="PROSITE" id="PS50109"/>
    </source>
</evidence>
<evidence type="ECO:0000256" key="5">
    <source>
        <dbReference type="ARBA" id="ARBA00022777"/>
    </source>
</evidence>
<evidence type="ECO:0000313" key="11">
    <source>
        <dbReference type="Proteomes" id="UP001056708"/>
    </source>
</evidence>
<dbReference type="InterPro" id="IPR003661">
    <property type="entry name" value="HisK_dim/P_dom"/>
</dbReference>
<keyword evidence="4" id="KW-0808">Transferase</keyword>
<gene>
    <name evidence="10" type="ORF">NEA10_05625</name>
</gene>
<comment type="catalytic activity">
    <reaction evidence="1">
        <text>ATP + protein L-histidine = ADP + protein N-phospho-L-histidine.</text>
        <dbReference type="EC" id="2.7.13.3"/>
    </reaction>
</comment>
<dbReference type="PANTHER" id="PTHR43047:SF72">
    <property type="entry name" value="OSMOSENSING HISTIDINE PROTEIN KINASE SLN1"/>
    <property type="match status" value="1"/>
</dbReference>
<feature type="domain" description="Histidine kinase" evidence="8">
    <location>
        <begin position="238"/>
        <end position="460"/>
    </location>
</feature>
<reference evidence="10" key="1">
    <citation type="submission" date="2022-06" db="EMBL/GenBank/DDBJ databases">
        <title>Genome sequence of Phormidium yuhuli AB48 isolated from an industrial photobioreactor environment.</title>
        <authorList>
            <person name="Qiu Y."/>
            <person name="Noonan A.J.C."/>
            <person name="Dofher K."/>
            <person name="Koch M."/>
            <person name="Kieft B."/>
            <person name="Lin X."/>
            <person name="Ziels R.M."/>
            <person name="Hallam S.J."/>
        </authorList>
    </citation>
    <scope>NUCLEOTIDE SEQUENCE</scope>
    <source>
        <strain evidence="10">AB48</strain>
    </source>
</reference>
<dbReference type="InterPro" id="IPR004358">
    <property type="entry name" value="Sig_transdc_His_kin-like_C"/>
</dbReference>
<evidence type="ECO:0000313" key="10">
    <source>
        <dbReference type="EMBL" id="USR92203.1"/>
    </source>
</evidence>
<feature type="modified residue" description="4-aspartylphosphate" evidence="7">
    <location>
        <position position="532"/>
    </location>
</feature>
<dbReference type="CDD" id="cd17574">
    <property type="entry name" value="REC_OmpR"/>
    <property type="match status" value="1"/>
</dbReference>
<keyword evidence="11" id="KW-1185">Reference proteome</keyword>
<dbReference type="InterPro" id="IPR011006">
    <property type="entry name" value="CheY-like_superfamily"/>
</dbReference>
<dbReference type="Proteomes" id="UP001056708">
    <property type="component" value="Chromosome"/>
</dbReference>
<dbReference type="InterPro" id="IPR036097">
    <property type="entry name" value="HisK_dim/P_sf"/>
</dbReference>
<dbReference type="SUPFAM" id="SSF55785">
    <property type="entry name" value="PYP-like sensor domain (PAS domain)"/>
    <property type="match status" value="1"/>
</dbReference>
<dbReference type="SUPFAM" id="SSF55874">
    <property type="entry name" value="ATPase domain of HSP90 chaperone/DNA topoisomerase II/histidine kinase"/>
    <property type="match status" value="1"/>
</dbReference>
<dbReference type="Gene3D" id="1.10.287.130">
    <property type="match status" value="1"/>
</dbReference>
<dbReference type="CDD" id="cd16922">
    <property type="entry name" value="HATPase_EvgS-ArcB-TorS-like"/>
    <property type="match status" value="1"/>
</dbReference>
<name>A0ABY5ASK8_9CYAN</name>
<feature type="domain" description="Response regulatory" evidence="9">
    <location>
        <begin position="609"/>
        <end position="725"/>
    </location>
</feature>
<dbReference type="PROSITE" id="PS50110">
    <property type="entry name" value="RESPONSE_REGULATORY"/>
    <property type="match status" value="2"/>
</dbReference>
<feature type="modified residue" description="4-aspartylphosphate" evidence="7">
    <location>
        <position position="658"/>
    </location>
</feature>
<evidence type="ECO:0000256" key="4">
    <source>
        <dbReference type="ARBA" id="ARBA00022679"/>
    </source>
</evidence>
<dbReference type="SMART" id="SM00448">
    <property type="entry name" value="REC"/>
    <property type="match status" value="2"/>
</dbReference>
<evidence type="ECO:0000259" key="9">
    <source>
        <dbReference type="PROSITE" id="PS50110"/>
    </source>
</evidence>
<dbReference type="PRINTS" id="PR00344">
    <property type="entry name" value="BCTRLSENSOR"/>
</dbReference>
<dbReference type="InterPro" id="IPR001789">
    <property type="entry name" value="Sig_transdc_resp-reg_receiver"/>
</dbReference>